<dbReference type="GO" id="GO:0046872">
    <property type="term" value="F:metal ion binding"/>
    <property type="evidence" value="ECO:0007669"/>
    <property type="project" value="UniProtKB-KW"/>
</dbReference>
<evidence type="ECO:0000259" key="8">
    <source>
        <dbReference type="Pfam" id="PF00814"/>
    </source>
</evidence>
<dbReference type="Pfam" id="PF00814">
    <property type="entry name" value="TsaD"/>
    <property type="match status" value="1"/>
</dbReference>
<dbReference type="eggNOG" id="COG0533">
    <property type="taxonomic scope" value="Bacteria"/>
</dbReference>
<dbReference type="InterPro" id="IPR043129">
    <property type="entry name" value="ATPase_NBD"/>
</dbReference>
<evidence type="ECO:0000256" key="1">
    <source>
        <dbReference type="ARBA" id="ARBA00012156"/>
    </source>
</evidence>
<evidence type="ECO:0000256" key="6">
    <source>
        <dbReference type="ARBA" id="ARBA00023315"/>
    </source>
</evidence>
<evidence type="ECO:0000256" key="5">
    <source>
        <dbReference type="ARBA" id="ARBA00023004"/>
    </source>
</evidence>
<sequence>MKVYLGIDTSCYTTSLCLLNEQAAVLADERRVLTVPEGERGLSQSEMVYQHVRNLPELTEKIASYVAGNTVCAVAVTDKPRRRDDSYMPAFLSGLGCARSLAAMLNVPLYRLSHQENHLLAAWRAVGKEPKEPYCALHLSGGTTDILRVETDGDSTVITRIGGTTDISAGQFIDRIGVALGLPFPAGKYVDRQSQAALGEVNGFPVWHRNGSISFSGRESQMQRLITAGETSCEVICAQTMHTVLNGILELLDTALAGNEYKTVVAVGGVMENNFLRTSVEAAMHRRRIEFIPAPQGFSADNASGAAFKALREYHKAGI</sequence>
<dbReference type="SUPFAM" id="SSF53067">
    <property type="entry name" value="Actin-like ATPase domain"/>
    <property type="match status" value="1"/>
</dbReference>
<dbReference type="PANTHER" id="PTHR11735:SF6">
    <property type="entry name" value="TRNA N6-ADENOSINE THREONYLCARBAMOYLTRANSFERASE, MITOCHONDRIAL"/>
    <property type="match status" value="1"/>
</dbReference>
<dbReference type="Gene3D" id="3.30.420.40">
    <property type="match status" value="2"/>
</dbReference>
<evidence type="ECO:0000313" key="10">
    <source>
        <dbReference type="Proteomes" id="UP000003195"/>
    </source>
</evidence>
<comment type="caution">
    <text evidence="9">The sequence shown here is derived from an EMBL/GenBank/DDBJ whole genome shotgun (WGS) entry which is preliminary data.</text>
</comment>
<protein>
    <recommendedName>
        <fullName evidence="1">N(6)-L-threonylcarbamoyladenine synthase</fullName>
        <ecNumber evidence="1">2.3.1.234</ecNumber>
    </recommendedName>
</protein>
<dbReference type="STRING" id="706434.HMPREF9429_01796"/>
<dbReference type="AlphaFoldDB" id="E2ZE94"/>
<dbReference type="PRINTS" id="PR00789">
    <property type="entry name" value="OSIALOPTASE"/>
</dbReference>
<keyword evidence="9" id="KW-0378">Hydrolase</keyword>
<accession>E2ZE94</accession>
<keyword evidence="4" id="KW-0479">Metal-binding</keyword>
<name>E2ZE94_9FIRM</name>
<dbReference type="InterPro" id="IPR017861">
    <property type="entry name" value="KAE1/TsaD"/>
</dbReference>
<dbReference type="EC" id="2.3.1.234" evidence="1"/>
<reference evidence="9 10" key="1">
    <citation type="submission" date="2010-08" db="EMBL/GenBank/DDBJ databases">
        <authorList>
            <person name="Weinstock G."/>
            <person name="Sodergren E."/>
            <person name="Clifton S."/>
            <person name="Fulton L."/>
            <person name="Fulton B."/>
            <person name="Courtney L."/>
            <person name="Fronick C."/>
            <person name="Harrison M."/>
            <person name="Strong C."/>
            <person name="Farmer C."/>
            <person name="Delahaunty K."/>
            <person name="Markovic C."/>
            <person name="Hall O."/>
            <person name="Minx P."/>
            <person name="Tomlinson C."/>
            <person name="Mitreva M."/>
            <person name="Hou S."/>
            <person name="Chen J."/>
            <person name="Wollam A."/>
            <person name="Pepin K.H."/>
            <person name="Johnson M."/>
            <person name="Bhonagiri V."/>
            <person name="Zhang X."/>
            <person name="Suruliraj S."/>
            <person name="Warren W."/>
            <person name="Chinwalla A."/>
            <person name="Mardis E.R."/>
            <person name="Wilson R.K."/>
        </authorList>
    </citation>
    <scope>NUCLEOTIDE SEQUENCE [LARGE SCALE GENOMIC DNA]</scope>
    <source>
        <strain evidence="9 10">F0359</strain>
    </source>
</reference>
<dbReference type="GO" id="GO:0061711">
    <property type="term" value="F:tRNA N(6)-L-threonylcarbamoyladenine synthase activity"/>
    <property type="evidence" value="ECO:0007669"/>
    <property type="project" value="UniProtKB-EC"/>
</dbReference>
<dbReference type="Proteomes" id="UP000003195">
    <property type="component" value="Unassembled WGS sequence"/>
</dbReference>
<evidence type="ECO:0000256" key="4">
    <source>
        <dbReference type="ARBA" id="ARBA00022723"/>
    </source>
</evidence>
<proteinExistence type="predicted"/>
<comment type="catalytic activity">
    <reaction evidence="7">
        <text>L-threonylcarbamoyladenylate + adenosine(37) in tRNA = N(6)-L-threonylcarbamoyladenosine(37) in tRNA + AMP + H(+)</text>
        <dbReference type="Rhea" id="RHEA:37059"/>
        <dbReference type="Rhea" id="RHEA-COMP:10162"/>
        <dbReference type="Rhea" id="RHEA-COMP:10163"/>
        <dbReference type="ChEBI" id="CHEBI:15378"/>
        <dbReference type="ChEBI" id="CHEBI:73682"/>
        <dbReference type="ChEBI" id="CHEBI:74411"/>
        <dbReference type="ChEBI" id="CHEBI:74418"/>
        <dbReference type="ChEBI" id="CHEBI:456215"/>
        <dbReference type="EC" id="2.3.1.234"/>
    </reaction>
</comment>
<dbReference type="GO" id="GO:0006508">
    <property type="term" value="P:proteolysis"/>
    <property type="evidence" value="ECO:0007669"/>
    <property type="project" value="UniProtKB-KW"/>
</dbReference>
<gene>
    <name evidence="9" type="ORF">HMPREF9429_01796</name>
</gene>
<dbReference type="GO" id="GO:0008033">
    <property type="term" value="P:tRNA processing"/>
    <property type="evidence" value="ECO:0007669"/>
    <property type="project" value="UniProtKB-KW"/>
</dbReference>
<dbReference type="RefSeq" id="WP_006943203.1">
    <property type="nucleotide sequence ID" value="NZ_GL538212.1"/>
</dbReference>
<dbReference type="OrthoDB" id="1675500at2"/>
<dbReference type="HOGENOM" id="CLU_023208_3_0_9"/>
<evidence type="ECO:0000256" key="7">
    <source>
        <dbReference type="ARBA" id="ARBA00048117"/>
    </source>
</evidence>
<dbReference type="PANTHER" id="PTHR11735">
    <property type="entry name" value="TRNA N6-ADENOSINE THREONYLCARBAMOYLTRANSFERASE"/>
    <property type="match status" value="1"/>
</dbReference>
<keyword evidence="3" id="KW-0819">tRNA processing</keyword>
<dbReference type="EMBL" id="AECS01000049">
    <property type="protein sequence ID" value="EFQ03368.1"/>
    <property type="molecule type" value="Genomic_DNA"/>
</dbReference>
<keyword evidence="10" id="KW-1185">Reference proteome</keyword>
<dbReference type="GO" id="GO:0008233">
    <property type="term" value="F:peptidase activity"/>
    <property type="evidence" value="ECO:0007669"/>
    <property type="project" value="UniProtKB-KW"/>
</dbReference>
<keyword evidence="9" id="KW-0645">Protease</keyword>
<keyword evidence="2" id="KW-0808">Transferase</keyword>
<evidence type="ECO:0000256" key="2">
    <source>
        <dbReference type="ARBA" id="ARBA00022679"/>
    </source>
</evidence>
<dbReference type="InterPro" id="IPR000905">
    <property type="entry name" value="Gcp-like_dom"/>
</dbReference>
<evidence type="ECO:0000256" key="3">
    <source>
        <dbReference type="ARBA" id="ARBA00022694"/>
    </source>
</evidence>
<feature type="domain" description="Gcp-like" evidence="8">
    <location>
        <begin position="50"/>
        <end position="303"/>
    </location>
</feature>
<organism evidence="9 10">
    <name type="scientific">Megasphaera micronuciformis F0359</name>
    <dbReference type="NCBI Taxonomy" id="706434"/>
    <lineage>
        <taxon>Bacteria</taxon>
        <taxon>Bacillati</taxon>
        <taxon>Bacillota</taxon>
        <taxon>Negativicutes</taxon>
        <taxon>Veillonellales</taxon>
        <taxon>Veillonellaceae</taxon>
        <taxon>Megasphaera</taxon>
    </lineage>
</organism>
<keyword evidence="5" id="KW-0408">Iron</keyword>
<keyword evidence="6" id="KW-0012">Acyltransferase</keyword>
<evidence type="ECO:0000313" key="9">
    <source>
        <dbReference type="EMBL" id="EFQ03368.1"/>
    </source>
</evidence>